<dbReference type="Gene3D" id="3.40.50.150">
    <property type="entry name" value="Vaccinia Virus protein VP39"/>
    <property type="match status" value="1"/>
</dbReference>
<accession>A0ABS1E667</accession>
<comment type="caution">
    <text evidence="1">The sequence shown here is derived from an EMBL/GenBank/DDBJ whole genome shotgun (WGS) entry which is preliminary data.</text>
</comment>
<evidence type="ECO:0000313" key="2">
    <source>
        <dbReference type="Proteomes" id="UP000738126"/>
    </source>
</evidence>
<keyword evidence="2" id="KW-1185">Reference proteome</keyword>
<gene>
    <name evidence="1" type="ORF">CKO13_08160</name>
</gene>
<proteinExistence type="predicted"/>
<evidence type="ECO:0000313" key="1">
    <source>
        <dbReference type="EMBL" id="MBK1726995.1"/>
    </source>
</evidence>
<evidence type="ECO:0008006" key="3">
    <source>
        <dbReference type="Google" id="ProtNLM"/>
    </source>
</evidence>
<dbReference type="SUPFAM" id="SSF53335">
    <property type="entry name" value="S-adenosyl-L-methionine-dependent methyltransferases"/>
    <property type="match status" value="1"/>
</dbReference>
<dbReference type="InterPro" id="IPR029063">
    <property type="entry name" value="SAM-dependent_MTases_sf"/>
</dbReference>
<dbReference type="Pfam" id="PF13578">
    <property type="entry name" value="Methyltransf_24"/>
    <property type="match status" value="1"/>
</dbReference>
<name>A0ABS1E667_9GAMM</name>
<organism evidence="1 2">
    <name type="scientific">Halorhodospira neutriphila</name>
    <dbReference type="NCBI Taxonomy" id="168379"/>
    <lineage>
        <taxon>Bacteria</taxon>
        <taxon>Pseudomonadati</taxon>
        <taxon>Pseudomonadota</taxon>
        <taxon>Gammaproteobacteria</taxon>
        <taxon>Chromatiales</taxon>
        <taxon>Ectothiorhodospiraceae</taxon>
        <taxon>Halorhodospira</taxon>
    </lineage>
</organism>
<sequence length="256" mass="28651">MHQATGPQPTQGWDAAQIAEQAWRAAQAIDVGDIGYGRVHWGDHRSHKTTPAPYYRFLAGLTASQSIKRVCEIGTHSGGATRAIHRALGEPSDSRIVTIDVTRESDKHLSGIQNITKIVGDATTEKTFRRTLNAFADRHKIDLLFIDGGHRYVPELLAFSIYTQALSPRLVVIDDINLNEQMRLLWEKVTASRPAALTLDVATLFPDVRKPSVGFGLIALPENDQIPERRYEIPVTSPWKRRIRNAARSVGWLYPR</sequence>
<reference evidence="1 2" key="1">
    <citation type="journal article" date="2020" name="Microorganisms">
        <title>Osmotic Adaptation and Compatible Solute Biosynthesis of Phototrophic Bacteria as Revealed from Genome Analyses.</title>
        <authorList>
            <person name="Imhoff J.F."/>
            <person name="Rahn T."/>
            <person name="Kunzel S."/>
            <person name="Keller A."/>
            <person name="Neulinger S.C."/>
        </authorList>
    </citation>
    <scope>NUCLEOTIDE SEQUENCE [LARGE SCALE GENOMIC DNA]</scope>
    <source>
        <strain evidence="1 2">DSM 15116</strain>
    </source>
</reference>
<protein>
    <recommendedName>
        <fullName evidence="3">Class I SAM-dependent methyltransferase</fullName>
    </recommendedName>
</protein>
<dbReference type="Proteomes" id="UP000738126">
    <property type="component" value="Unassembled WGS sequence"/>
</dbReference>
<dbReference type="EMBL" id="NRSH01000087">
    <property type="protein sequence ID" value="MBK1726995.1"/>
    <property type="molecule type" value="Genomic_DNA"/>
</dbReference>